<dbReference type="InterPro" id="IPR010827">
    <property type="entry name" value="BamA/TamA_POTRA"/>
</dbReference>
<dbReference type="GO" id="GO:0097347">
    <property type="term" value="C:TAM protein secretion complex"/>
    <property type="evidence" value="ECO:0007669"/>
    <property type="project" value="TreeGrafter"/>
</dbReference>
<dbReference type="InterPro" id="IPR000184">
    <property type="entry name" value="Bac_surfAg_D15"/>
</dbReference>
<comment type="subunit">
    <text evidence="10">Interacts with TamB to form the translocation and assembly module (TAM).</text>
</comment>
<evidence type="ECO:0000313" key="15">
    <source>
        <dbReference type="EMBL" id="MCX2523389.1"/>
    </source>
</evidence>
<dbReference type="InterPro" id="IPR039910">
    <property type="entry name" value="D15-like"/>
</dbReference>
<evidence type="ECO:0000256" key="1">
    <source>
        <dbReference type="ARBA" id="ARBA00004442"/>
    </source>
</evidence>
<dbReference type="AlphaFoldDB" id="A0AA41ZDP0"/>
<keyword evidence="8" id="KW-0998">Cell outer membrane</keyword>
<keyword evidence="16" id="KW-1185">Reference proteome</keyword>
<evidence type="ECO:0000259" key="12">
    <source>
        <dbReference type="Pfam" id="PF01103"/>
    </source>
</evidence>
<dbReference type="RefSeq" id="WP_250936812.1">
    <property type="nucleotide sequence ID" value="NZ_JAMLJK010000001.1"/>
</dbReference>
<name>A0AA41ZDP0_9GAMM</name>
<feature type="domain" description="Bacterial surface antigen (D15)" evidence="12">
    <location>
        <begin position="300"/>
        <end position="606"/>
    </location>
</feature>
<sequence length="606" mass="67859">MTRMSWGKMQRPIMAVLCCLSTSQALAIDTTVKGIGGQPATNIKNFLSTVSIGEQARLGAWQGEIEQKVEQALHAYGYYSSDLDINIESRNHVIVTVTPGPQVRLDHLWLEVRGAAKDDAPFEKAIDESTLKARKGKPLHHADYAALKTRLQNLALQRGYFDANFTAHRLEIRPWADEANVTLILDSGPRYRYGDITIKGNQVDETRLRNMLPFKTGDYYLTSELATYNQRLSQAGWFKGIAVTPRLSTANEDTVIVDKGSKGTLPPAADNTPRQVTPPEKAVVPIDVNLLPADRHQFEIGGGYATDVGPRLQFNWKQPWVNRRGDSWNNSLYLSAPKTVFEGVYSIPLANPIKDSYEITYGLKKLDNEDTRSFESSAAFARLWKFDNGWDQRLYLRATREDFTQADQDETVYLLVPGVSWSRTAVDNQRFPMHGNRQDALFEASDTAWGSDARFVRTRLNSQWITSLGNNNRFVGRATVGATATDTFDKIPPSLRFFAGGDNSLRGYDFESISPENDDGELLGGQHLLTTTAEYQRRVTGDWWAATFIDAGNAFDAWWPEEIKKSAGIGVRWISPVGPIRFDLAKPIGDDDNNSLHIHFAIGPEF</sequence>
<evidence type="ECO:0000259" key="14">
    <source>
        <dbReference type="Pfam" id="PF17243"/>
    </source>
</evidence>
<evidence type="ECO:0000256" key="11">
    <source>
        <dbReference type="SAM" id="SignalP"/>
    </source>
</evidence>
<evidence type="ECO:0000256" key="8">
    <source>
        <dbReference type="ARBA" id="ARBA00023237"/>
    </source>
</evidence>
<feature type="domain" description="TamA POTRA" evidence="14">
    <location>
        <begin position="30"/>
        <end position="99"/>
    </location>
</feature>
<evidence type="ECO:0000259" key="13">
    <source>
        <dbReference type="Pfam" id="PF07244"/>
    </source>
</evidence>
<feature type="signal peptide" evidence="11">
    <location>
        <begin position="1"/>
        <end position="27"/>
    </location>
</feature>
<keyword evidence="5" id="KW-0812">Transmembrane</keyword>
<evidence type="ECO:0000256" key="2">
    <source>
        <dbReference type="ARBA" id="ARBA00010248"/>
    </source>
</evidence>
<evidence type="ECO:0000256" key="10">
    <source>
        <dbReference type="ARBA" id="ARBA00093548"/>
    </source>
</evidence>
<gene>
    <name evidence="15" type="ORF">OQ287_03980</name>
</gene>
<dbReference type="PANTHER" id="PTHR12815">
    <property type="entry name" value="SORTING AND ASSEMBLY MACHINERY SAMM50 PROTEIN FAMILY MEMBER"/>
    <property type="match status" value="1"/>
</dbReference>
<evidence type="ECO:0000256" key="5">
    <source>
        <dbReference type="ARBA" id="ARBA00022692"/>
    </source>
</evidence>
<evidence type="ECO:0000256" key="3">
    <source>
        <dbReference type="ARBA" id="ARBA00015419"/>
    </source>
</evidence>
<evidence type="ECO:0000313" key="16">
    <source>
        <dbReference type="Proteomes" id="UP001165678"/>
    </source>
</evidence>
<dbReference type="GO" id="GO:0009279">
    <property type="term" value="C:cell outer membrane"/>
    <property type="evidence" value="ECO:0007669"/>
    <property type="project" value="UniProtKB-SubCell"/>
</dbReference>
<keyword evidence="7" id="KW-0472">Membrane</keyword>
<organism evidence="15 16">
    <name type="scientific">Larsenimonas rhizosphaerae</name>
    <dbReference type="NCBI Taxonomy" id="2944682"/>
    <lineage>
        <taxon>Bacteria</taxon>
        <taxon>Pseudomonadati</taxon>
        <taxon>Pseudomonadota</taxon>
        <taxon>Gammaproteobacteria</taxon>
        <taxon>Oceanospirillales</taxon>
        <taxon>Halomonadaceae</taxon>
        <taxon>Larsenimonas</taxon>
    </lineage>
</organism>
<accession>A0AA41ZDP0</accession>
<dbReference type="PANTHER" id="PTHR12815:SF47">
    <property type="entry name" value="TRANSLOCATION AND ASSEMBLY MODULE SUBUNIT TAMA"/>
    <property type="match status" value="1"/>
</dbReference>
<dbReference type="InterPro" id="IPR035243">
    <property type="entry name" value="TamA_POTRA_Dom_1"/>
</dbReference>
<feature type="chain" id="PRO_5041389707" description="Translocation and assembly module subunit TamA" evidence="11">
    <location>
        <begin position="28"/>
        <end position="606"/>
    </location>
</feature>
<dbReference type="Pfam" id="PF07244">
    <property type="entry name" value="POTRA"/>
    <property type="match status" value="1"/>
</dbReference>
<feature type="domain" description="POTRA" evidence="13">
    <location>
        <begin position="191"/>
        <end position="256"/>
    </location>
</feature>
<comment type="subcellular location">
    <subcellularLocation>
        <location evidence="1">Cell outer membrane</location>
    </subcellularLocation>
</comment>
<comment type="similarity">
    <text evidence="2">Belongs to the TamA family.</text>
</comment>
<dbReference type="Gene3D" id="2.40.160.50">
    <property type="entry name" value="membrane protein fhac: a member of the omp85/tpsb transporter family"/>
    <property type="match status" value="1"/>
</dbReference>
<dbReference type="Pfam" id="PF01103">
    <property type="entry name" value="Omp85"/>
    <property type="match status" value="1"/>
</dbReference>
<evidence type="ECO:0000256" key="6">
    <source>
        <dbReference type="ARBA" id="ARBA00022729"/>
    </source>
</evidence>
<evidence type="ECO:0000256" key="7">
    <source>
        <dbReference type="ARBA" id="ARBA00023136"/>
    </source>
</evidence>
<dbReference type="Pfam" id="PF17243">
    <property type="entry name" value="POTRA_TamA_1"/>
    <property type="match status" value="1"/>
</dbReference>
<keyword evidence="4" id="KW-1134">Transmembrane beta strand</keyword>
<protein>
    <recommendedName>
        <fullName evidence="3">Translocation and assembly module subunit TamA</fullName>
    </recommendedName>
    <alternativeName>
        <fullName evidence="9">Autotransporter assembly factor TamA</fullName>
    </alternativeName>
</protein>
<keyword evidence="6 11" id="KW-0732">Signal</keyword>
<dbReference type="Gene3D" id="3.10.20.310">
    <property type="entry name" value="membrane protein fhac"/>
    <property type="match status" value="3"/>
</dbReference>
<dbReference type="GO" id="GO:0009306">
    <property type="term" value="P:protein secretion"/>
    <property type="evidence" value="ECO:0007669"/>
    <property type="project" value="TreeGrafter"/>
</dbReference>
<evidence type="ECO:0000256" key="4">
    <source>
        <dbReference type="ARBA" id="ARBA00022452"/>
    </source>
</evidence>
<comment type="caution">
    <text evidence="15">The sequence shown here is derived from an EMBL/GenBank/DDBJ whole genome shotgun (WGS) entry which is preliminary data.</text>
</comment>
<evidence type="ECO:0000256" key="9">
    <source>
        <dbReference type="ARBA" id="ARBA00033063"/>
    </source>
</evidence>
<reference evidence="15" key="1">
    <citation type="submission" date="2022-11" db="EMBL/GenBank/DDBJ databases">
        <title>Larsenimonas rhizosphaerae sp. nov., isolated from a tidal mudflat.</title>
        <authorList>
            <person name="Lee S.D."/>
            <person name="Kim I.S."/>
        </authorList>
    </citation>
    <scope>NUCLEOTIDE SEQUENCE</scope>
    <source>
        <strain evidence="15">GH2-1</strain>
    </source>
</reference>
<proteinExistence type="inferred from homology"/>
<dbReference type="EMBL" id="JAPIVE010000001">
    <property type="protein sequence ID" value="MCX2523389.1"/>
    <property type="molecule type" value="Genomic_DNA"/>
</dbReference>
<dbReference type="Proteomes" id="UP001165678">
    <property type="component" value="Unassembled WGS sequence"/>
</dbReference>